<dbReference type="PANTHER" id="PTHR30576:SF20">
    <property type="entry name" value="QUINOVOSAMINEPHOSPHOTRANSFERAE-RELATED"/>
    <property type="match status" value="1"/>
</dbReference>
<protein>
    <submittedName>
        <fullName evidence="4">Sugar transferase</fullName>
        <ecNumber evidence="4">2.7.8.-</ecNumber>
    </submittedName>
</protein>
<keyword evidence="4" id="KW-0808">Transferase</keyword>
<sequence>MTSVQRLIKRIFDVCLAFVGLLLTSWLIALTWLLATLDTRSNGFFTQKRVGKDGRLFTVVKLKTMRPSRAHKTTITQSGDPRITPLGRFFRKTKLDELPQLWNVLIGDMSFVGPRPDVPGYADRLEGEQRLLLTIRPGITGPATLAYRDEEAILAAQPDPERYNDEVIYPDKVRINLAYIRNWRFRDDLVYIWKTVTGD</sequence>
<evidence type="ECO:0000259" key="3">
    <source>
        <dbReference type="Pfam" id="PF02397"/>
    </source>
</evidence>
<keyword evidence="2" id="KW-0472">Membrane</keyword>
<dbReference type="Pfam" id="PF02397">
    <property type="entry name" value="Bac_transf"/>
    <property type="match status" value="1"/>
</dbReference>
<accession>A0ABV3S0U0</accession>
<keyword evidence="2" id="KW-0812">Transmembrane</keyword>
<proteinExistence type="inferred from homology"/>
<feature type="domain" description="Bacterial sugar transferase" evidence="3">
    <location>
        <begin position="9"/>
        <end position="197"/>
    </location>
</feature>
<comment type="caution">
    <text evidence="4">The sequence shown here is derived from an EMBL/GenBank/DDBJ whole genome shotgun (WGS) entry which is preliminary data.</text>
</comment>
<dbReference type="GO" id="GO:0016740">
    <property type="term" value="F:transferase activity"/>
    <property type="evidence" value="ECO:0007669"/>
    <property type="project" value="UniProtKB-KW"/>
</dbReference>
<organism evidence="4 5">
    <name type="scientific">Spiribacter roseus</name>
    <dbReference type="NCBI Taxonomy" id="1855875"/>
    <lineage>
        <taxon>Bacteria</taxon>
        <taxon>Pseudomonadati</taxon>
        <taxon>Pseudomonadota</taxon>
        <taxon>Gammaproteobacteria</taxon>
        <taxon>Chromatiales</taxon>
        <taxon>Ectothiorhodospiraceae</taxon>
        <taxon>Spiribacter</taxon>
    </lineage>
</organism>
<comment type="similarity">
    <text evidence="1">Belongs to the bacterial sugar transferase family.</text>
</comment>
<evidence type="ECO:0000313" key="4">
    <source>
        <dbReference type="EMBL" id="MEX0373726.1"/>
    </source>
</evidence>
<dbReference type="EC" id="2.7.8.-" evidence="4"/>
<gene>
    <name evidence="4" type="ORF">V6X51_09840</name>
</gene>
<name>A0ABV3S0U0_9GAMM</name>
<dbReference type="PANTHER" id="PTHR30576">
    <property type="entry name" value="COLANIC BIOSYNTHESIS UDP-GLUCOSE LIPID CARRIER TRANSFERASE"/>
    <property type="match status" value="1"/>
</dbReference>
<dbReference type="EMBL" id="JBAKFG010000006">
    <property type="protein sequence ID" value="MEX0373726.1"/>
    <property type="molecule type" value="Genomic_DNA"/>
</dbReference>
<dbReference type="InterPro" id="IPR003362">
    <property type="entry name" value="Bact_transf"/>
</dbReference>
<feature type="transmembrane region" description="Helical" evidence="2">
    <location>
        <begin position="12"/>
        <end position="35"/>
    </location>
</feature>
<evidence type="ECO:0000313" key="5">
    <source>
        <dbReference type="Proteomes" id="UP001556636"/>
    </source>
</evidence>
<keyword evidence="2" id="KW-1133">Transmembrane helix</keyword>
<dbReference type="Proteomes" id="UP001556636">
    <property type="component" value="Unassembled WGS sequence"/>
</dbReference>
<reference evidence="4 5" key="1">
    <citation type="submission" date="2024-02" db="EMBL/GenBank/DDBJ databases">
        <title>New especies of Spiribacter isolated from saline water.</title>
        <authorList>
            <person name="Leon M.J."/>
            <person name="De La Haba R."/>
            <person name="Sanchez-Porro C."/>
            <person name="Ventosa A."/>
        </authorList>
    </citation>
    <scope>NUCLEOTIDE SEQUENCE [LARGE SCALE GENOMIC DNA]</scope>
    <source>
        <strain evidence="5">ag22IC6-196</strain>
    </source>
</reference>
<evidence type="ECO:0000256" key="1">
    <source>
        <dbReference type="ARBA" id="ARBA00006464"/>
    </source>
</evidence>
<dbReference type="RefSeq" id="WP_367951884.1">
    <property type="nucleotide sequence ID" value="NZ_JBAKFG010000006.1"/>
</dbReference>
<evidence type="ECO:0000256" key="2">
    <source>
        <dbReference type="SAM" id="Phobius"/>
    </source>
</evidence>
<keyword evidence="5" id="KW-1185">Reference proteome</keyword>